<evidence type="ECO:0000256" key="4">
    <source>
        <dbReference type="ARBA" id="ARBA00013028"/>
    </source>
</evidence>
<dbReference type="SUPFAM" id="SSF53686">
    <property type="entry name" value="Tryptophan synthase beta subunit-like PLP-dependent enzymes"/>
    <property type="match status" value="1"/>
</dbReference>
<dbReference type="Pfam" id="PF00291">
    <property type="entry name" value="PALP"/>
    <property type="match status" value="1"/>
</dbReference>
<dbReference type="PANTHER" id="PTHR42690:SF1">
    <property type="entry name" value="THREONINE SYNTHASE-LIKE 2"/>
    <property type="match status" value="1"/>
</dbReference>
<protein>
    <recommendedName>
        <fullName evidence="5 11">Threonine synthase</fullName>
        <ecNumber evidence="4 11">4.2.3.1</ecNumber>
    </recommendedName>
</protein>
<dbReference type="Gene3D" id="3.40.50.1100">
    <property type="match status" value="2"/>
</dbReference>
<evidence type="ECO:0000256" key="2">
    <source>
        <dbReference type="ARBA" id="ARBA00004979"/>
    </source>
</evidence>
<reference evidence="15" key="1">
    <citation type="journal article" date="2021" name="bioRxiv">
        <title>Identification of Pectobacterium species isolated from the soft rot of tetecho (Neobuxbaumia tetetzo), a columnar cactus, and associated metagenomics.</title>
        <authorList>
            <person name="Vargas-Peralta D."/>
            <person name="Narvaez-Barragan D.A."/>
            <person name="de Sandozequi A."/>
            <person name="Romero-Gutierrez M.F."/>
            <person name="Segovia L."/>
            <person name="Martinez-Anaya C."/>
            <person name="Alcaraz L.D."/>
            <person name="de la Torre Almaraz R."/>
        </authorList>
    </citation>
    <scope>NUCLEOTIDE SEQUENCE</scope>
    <source>
        <strain evidence="15">A3</strain>
    </source>
</reference>
<comment type="pathway">
    <text evidence="2">Amino-acid biosynthesis; L-threonine biosynthesis; L-threonine from L-aspartate: step 5/5.</text>
</comment>
<comment type="caution">
    <text evidence="15">The sequence shown here is derived from an EMBL/GenBank/DDBJ whole genome shotgun (WGS) entry which is preliminary data.</text>
</comment>
<comment type="similarity">
    <text evidence="3">Belongs to the threonine synthase family.</text>
</comment>
<gene>
    <name evidence="15" type="primary">thrC</name>
    <name evidence="15" type="ORF">IM880_10900</name>
</gene>
<feature type="modified residue" description="N6-(pyridoxal phosphate)lysine" evidence="12">
    <location>
        <position position="107"/>
    </location>
</feature>
<dbReference type="InterPro" id="IPR001926">
    <property type="entry name" value="TrpB-like_PALP"/>
</dbReference>
<keyword evidence="8 12" id="KW-0663">Pyridoxal phosphate</keyword>
<dbReference type="RefSeq" id="WP_095700668.1">
    <property type="nucleotide sequence ID" value="NZ_CP017482.1"/>
</dbReference>
<proteinExistence type="inferred from homology"/>
<name>A0AAQ0X1V4_9GAMM</name>
<evidence type="ECO:0000256" key="11">
    <source>
        <dbReference type="NCBIfam" id="TIGR00260"/>
    </source>
</evidence>
<dbReference type="InterPro" id="IPR051166">
    <property type="entry name" value="Threonine_Synthase"/>
</dbReference>
<keyword evidence="6" id="KW-0028">Amino-acid biosynthesis</keyword>
<comment type="catalytic activity">
    <reaction evidence="10">
        <text>O-phospho-L-homoserine + H2O = L-threonine + phosphate</text>
        <dbReference type="Rhea" id="RHEA:10840"/>
        <dbReference type="ChEBI" id="CHEBI:15377"/>
        <dbReference type="ChEBI" id="CHEBI:43474"/>
        <dbReference type="ChEBI" id="CHEBI:57590"/>
        <dbReference type="ChEBI" id="CHEBI:57926"/>
        <dbReference type="EC" id="4.2.3.1"/>
    </reaction>
</comment>
<evidence type="ECO:0000256" key="12">
    <source>
        <dbReference type="PIRSR" id="PIRSR604450-51"/>
    </source>
</evidence>
<evidence type="ECO:0000256" key="5">
    <source>
        <dbReference type="ARBA" id="ARBA00018679"/>
    </source>
</evidence>
<dbReference type="InterPro" id="IPR004450">
    <property type="entry name" value="Thr_synthase-like"/>
</dbReference>
<feature type="domain" description="Tryptophan synthase beta chain-like PALP" evidence="13">
    <location>
        <begin position="96"/>
        <end position="370"/>
    </location>
</feature>
<dbReference type="Gene3D" id="3.90.1380.10">
    <property type="entry name" value="Threonine synthase, N-terminal domain"/>
    <property type="match status" value="1"/>
</dbReference>
<evidence type="ECO:0000256" key="6">
    <source>
        <dbReference type="ARBA" id="ARBA00022605"/>
    </source>
</evidence>
<dbReference type="EMBL" id="JAESHX010000053">
    <property type="protein sequence ID" value="MBW5892720.1"/>
    <property type="molecule type" value="Genomic_DNA"/>
</dbReference>
<organism evidence="15 16">
    <name type="scientific">Pectobacterium polaris</name>
    <dbReference type="NCBI Taxonomy" id="2042057"/>
    <lineage>
        <taxon>Bacteria</taxon>
        <taxon>Pseudomonadati</taxon>
        <taxon>Pseudomonadota</taxon>
        <taxon>Gammaproteobacteria</taxon>
        <taxon>Enterobacterales</taxon>
        <taxon>Pectobacteriaceae</taxon>
        <taxon>Pectobacterium</taxon>
    </lineage>
</organism>
<dbReference type="NCBIfam" id="TIGR00260">
    <property type="entry name" value="thrC"/>
    <property type="match status" value="1"/>
</dbReference>
<evidence type="ECO:0000256" key="9">
    <source>
        <dbReference type="ARBA" id="ARBA00023239"/>
    </source>
</evidence>
<dbReference type="PANTHER" id="PTHR42690">
    <property type="entry name" value="THREONINE SYNTHASE FAMILY MEMBER"/>
    <property type="match status" value="1"/>
</dbReference>
<dbReference type="Pfam" id="PF14821">
    <property type="entry name" value="Thr_synth_N"/>
    <property type="match status" value="1"/>
</dbReference>
<keyword evidence="7" id="KW-0791">Threonine biosynthesis</keyword>
<evidence type="ECO:0000256" key="1">
    <source>
        <dbReference type="ARBA" id="ARBA00001933"/>
    </source>
</evidence>
<dbReference type="PROSITE" id="PS00165">
    <property type="entry name" value="DEHYDRATASE_SER_THR"/>
    <property type="match status" value="1"/>
</dbReference>
<evidence type="ECO:0000259" key="13">
    <source>
        <dbReference type="Pfam" id="PF00291"/>
    </source>
</evidence>
<dbReference type="InterPro" id="IPR036052">
    <property type="entry name" value="TrpB-like_PALP_sf"/>
</dbReference>
<keyword evidence="9 15" id="KW-0456">Lyase</keyword>
<evidence type="ECO:0000256" key="8">
    <source>
        <dbReference type="ARBA" id="ARBA00022898"/>
    </source>
</evidence>
<dbReference type="InterPro" id="IPR037158">
    <property type="entry name" value="Thr_synth_N_sf"/>
</dbReference>
<reference evidence="15" key="2">
    <citation type="submission" date="2021-01" db="EMBL/GenBank/DDBJ databases">
        <authorList>
            <person name="Vargas Peralta D."/>
        </authorList>
    </citation>
    <scope>NUCLEOTIDE SEQUENCE</scope>
    <source>
        <strain evidence="15">A3</strain>
    </source>
</reference>
<evidence type="ECO:0000256" key="3">
    <source>
        <dbReference type="ARBA" id="ARBA00005517"/>
    </source>
</evidence>
<dbReference type="Proteomes" id="UP000696310">
    <property type="component" value="Unassembled WGS sequence"/>
</dbReference>
<feature type="domain" description="Threonine synthase N-terminal" evidence="14">
    <location>
        <begin position="7"/>
        <end position="79"/>
    </location>
</feature>
<dbReference type="InterPro" id="IPR000634">
    <property type="entry name" value="Ser/Thr_deHydtase_PyrdxlP-BS"/>
</dbReference>
<accession>A0AAQ0X1V4</accession>
<dbReference type="KEGG" id="ppoa:BJK05_13375"/>
<dbReference type="EC" id="4.2.3.1" evidence="4 11"/>
<dbReference type="FunFam" id="3.90.1380.10:FF:000001">
    <property type="entry name" value="Threonine synthase"/>
    <property type="match status" value="1"/>
</dbReference>
<evidence type="ECO:0000259" key="14">
    <source>
        <dbReference type="Pfam" id="PF14821"/>
    </source>
</evidence>
<dbReference type="GO" id="GO:0030170">
    <property type="term" value="F:pyridoxal phosphate binding"/>
    <property type="evidence" value="ECO:0007669"/>
    <property type="project" value="InterPro"/>
</dbReference>
<evidence type="ECO:0000256" key="10">
    <source>
        <dbReference type="ARBA" id="ARBA00049144"/>
    </source>
</evidence>
<dbReference type="InterPro" id="IPR029144">
    <property type="entry name" value="Thr_synth_N"/>
</dbReference>
<dbReference type="GeneID" id="61409638"/>
<dbReference type="AlphaFoldDB" id="A0AAQ0X1V4"/>
<evidence type="ECO:0000313" key="15">
    <source>
        <dbReference type="EMBL" id="MBW5892720.1"/>
    </source>
</evidence>
<comment type="cofactor">
    <cofactor evidence="1 12">
        <name>pyridoxal 5'-phosphate</name>
        <dbReference type="ChEBI" id="CHEBI:597326"/>
    </cofactor>
</comment>
<sequence length="429" mass="47251">MKLYNLKDHNEQVSFAQAIKQGLGSQQGLFFPLELPEFERTEIDALLDLDFVTRSSRILSAYIGDEIAAETVFERVKAAFAFPAPIAPVAEDVAALELFHGPTLAFKDFGGRFMAQMLTEVSGDEKITILTATSGDTGAAVAHAFYGLENVRVVILYPQGKISPLQEKLFCTLGGNIHTIAIDSDFDACQALVKKAFDDEELKKAIGLNSANSINISRLLAQICYYFEAVAQLPQEARNQLVVSVPSGNFGDLTAGLLAKSLGLPIKRFIAATNANDTVPRFLSNGNWEPHKTVATLSNAMDVSQPNNWPRVEELFRRKNWQLKTLGFGAVSDETTKETMHELDALGYLSEPHAAIAYRLLRDQLQAGEFGLFLGTAHPAKFKESVEEILGKKLDLPEALAERADLDLLSHNFPDDFAKLREFLMSLPE</sequence>
<dbReference type="GO" id="GO:0009088">
    <property type="term" value="P:threonine biosynthetic process"/>
    <property type="evidence" value="ECO:0007669"/>
    <property type="project" value="UniProtKB-UniRule"/>
</dbReference>
<dbReference type="FunFam" id="3.40.50.1100:FF:000026">
    <property type="entry name" value="Threonine synthase"/>
    <property type="match status" value="1"/>
</dbReference>
<evidence type="ECO:0000313" key="16">
    <source>
        <dbReference type="Proteomes" id="UP000696310"/>
    </source>
</evidence>
<evidence type="ECO:0000256" key="7">
    <source>
        <dbReference type="ARBA" id="ARBA00022697"/>
    </source>
</evidence>
<dbReference type="GO" id="GO:0004795">
    <property type="term" value="F:threonine synthase activity"/>
    <property type="evidence" value="ECO:0007669"/>
    <property type="project" value="UniProtKB-UniRule"/>
</dbReference>